<protein>
    <submittedName>
        <fullName evidence="1">Uncharacterized protein</fullName>
    </submittedName>
</protein>
<name>A0ACD5ZQL5_AVESA</name>
<keyword evidence="2" id="KW-1185">Reference proteome</keyword>
<dbReference type="EnsemblPlants" id="AVESA.00010b.r2.7AG1190910.1">
    <property type="protein sequence ID" value="AVESA.00010b.r2.7AG1190910.1.CDS"/>
    <property type="gene ID" value="AVESA.00010b.r2.7AG1190910"/>
</dbReference>
<reference evidence="1" key="2">
    <citation type="submission" date="2025-09" db="UniProtKB">
        <authorList>
            <consortium name="EnsemblPlants"/>
        </authorList>
    </citation>
    <scope>IDENTIFICATION</scope>
</reference>
<accession>A0ACD5ZQL5</accession>
<evidence type="ECO:0000313" key="1">
    <source>
        <dbReference type="EnsemblPlants" id="AVESA.00010b.r2.7AG1190910.1.CDS"/>
    </source>
</evidence>
<dbReference type="Proteomes" id="UP001732700">
    <property type="component" value="Chromosome 7A"/>
</dbReference>
<evidence type="ECO:0000313" key="2">
    <source>
        <dbReference type="Proteomes" id="UP001732700"/>
    </source>
</evidence>
<proteinExistence type="predicted"/>
<organism evidence="1 2">
    <name type="scientific">Avena sativa</name>
    <name type="common">Oat</name>
    <dbReference type="NCBI Taxonomy" id="4498"/>
    <lineage>
        <taxon>Eukaryota</taxon>
        <taxon>Viridiplantae</taxon>
        <taxon>Streptophyta</taxon>
        <taxon>Embryophyta</taxon>
        <taxon>Tracheophyta</taxon>
        <taxon>Spermatophyta</taxon>
        <taxon>Magnoliopsida</taxon>
        <taxon>Liliopsida</taxon>
        <taxon>Poales</taxon>
        <taxon>Poaceae</taxon>
        <taxon>BOP clade</taxon>
        <taxon>Pooideae</taxon>
        <taxon>Poodae</taxon>
        <taxon>Poeae</taxon>
        <taxon>Poeae Chloroplast Group 1 (Aveneae type)</taxon>
        <taxon>Aveninae</taxon>
        <taxon>Avena</taxon>
    </lineage>
</organism>
<reference evidence="1" key="1">
    <citation type="submission" date="2021-05" db="EMBL/GenBank/DDBJ databases">
        <authorList>
            <person name="Scholz U."/>
            <person name="Mascher M."/>
            <person name="Fiebig A."/>
        </authorList>
    </citation>
    <scope>NUCLEOTIDE SEQUENCE [LARGE SCALE GENOMIC DNA]</scope>
</reference>
<sequence>MEEIVLGLSKTVVEGTLIKVKAAIEEEAKLKLTVQSDLVFITGEFELMQSFLNVADAGRIRNNAVKTWVRQLRDLAYDTEDCIELVVHLDPTPSWWRRLLVLPCLPSVSLPIDDAAAEIKELKDRVEYVSQRNMRYNLITDFGGTKSALQQQIDRAAGGTGRTLDIPIESAEKKGRSLVDLRELVPNKEDRPELGVISVWGTGGDLGMASIIRKAYDDPEICKNFELRGWAKLAHTSDPRKVLRSLLTQFCTKYTCAPRQQGETLDVDSLFRMEKMVVEEEELVKEFLNHVETQRYLVVLEDLITMAEWDALRMYLPDMGNGSQIIISTQHFDIASLCTGQPHKVSEFRKFTADHSVCVFFKEVSGGGAAGNTVQGDDEVVLIGRDQEKKELISRIVEVSRVISVWGVAGVGKSALVRSAYNHYVEERPSFPGSDLCYIHGWVNVPRPFNLREFCRSLVLDLSSEPAKAKEDAAAGLANMTNPIDVCRKLLTDEHNKCVIVIDDLQSTEDWDTIKQALSFGEGCCIILVTNESGVAKHCSGQHQLVFNLKGLGDEHALQLFDKVYEGQLNHIIRDEDMKTQAKLILNKCGGLPKVIVAISCFLAKNLNWEAMNNNFINQLENNPELSSVHSLFGWLDSYFRNCPDELKPCIFYLSIFPRRHGIRRRRLVRRWIAEGYSRDTDGNLAEVNGENYFSRLVNLSMLTDAERGVDVAGSGIGRRMAKCNVNDFFREYIVSRRMEENHVFALEGRCSQTTRRTGRHLVIYKSWDGDENVFNKIEFSRLRSLTVFGAWKPFFASDKMRVVRVLDLEGTEGLIDDDIKNIVKRLPRLKFLSLRRCKGIFRLPESLGRLRQLETLDVRHTAIALMPATIVKLKKLQYVRAGNSSPQCVNSNTSASRRTWISACLSCSSKPEAGVVGVEVHWGIGELTNLHTLGVIKATSAGLEELKKLTQLRKLGVSGINRSNHKKLCDAVSGHGHLESLSIWLDKDTQEIDPSVQDGDFEAPEKLRTLKLHGHGHVDRLPEWIRRLRQLNLEVSTFAAQDQQDGGDRQEIKEASSAGQASVRQN</sequence>